<proteinExistence type="predicted"/>
<reference evidence="3" key="1">
    <citation type="journal article" date="2023" name="bioRxiv">
        <title>Improved chromosome-level genome assembly for marigold (Tagetes erecta).</title>
        <authorList>
            <person name="Jiang F."/>
            <person name="Yuan L."/>
            <person name="Wang S."/>
            <person name="Wang H."/>
            <person name="Xu D."/>
            <person name="Wang A."/>
            <person name="Fan W."/>
        </authorList>
    </citation>
    <scope>NUCLEOTIDE SEQUENCE</scope>
    <source>
        <strain evidence="3">WSJ</strain>
        <tissue evidence="3">Leaf</tissue>
    </source>
</reference>
<evidence type="ECO:0000259" key="2">
    <source>
        <dbReference type="Pfam" id="PF06972"/>
    </source>
</evidence>
<feature type="region of interest" description="Disordered" evidence="1">
    <location>
        <begin position="407"/>
        <end position="433"/>
    </location>
</feature>
<feature type="compositionally biased region" description="Polar residues" evidence="1">
    <location>
        <begin position="792"/>
        <end position="818"/>
    </location>
</feature>
<dbReference type="EMBL" id="JAUHHV010000001">
    <property type="protein sequence ID" value="KAK1440198.1"/>
    <property type="molecule type" value="Genomic_DNA"/>
</dbReference>
<dbReference type="PANTHER" id="PTHR46775">
    <property type="entry name" value="FLOCCULATION PROTEIN (DUF1296)"/>
    <property type="match status" value="1"/>
</dbReference>
<dbReference type="SUPFAM" id="SSF46934">
    <property type="entry name" value="UBA-like"/>
    <property type="match status" value="1"/>
</dbReference>
<dbReference type="InterPro" id="IPR009719">
    <property type="entry name" value="GIP1_N"/>
</dbReference>
<comment type="caution">
    <text evidence="3">The sequence shown here is derived from an EMBL/GenBank/DDBJ whole genome shotgun (WGS) entry which is preliminary data.</text>
</comment>
<evidence type="ECO:0000256" key="1">
    <source>
        <dbReference type="SAM" id="MobiDB-lite"/>
    </source>
</evidence>
<protein>
    <recommendedName>
        <fullName evidence="2">GBF-interacting protein 1 N-terminal domain-containing protein</fullName>
    </recommendedName>
</protein>
<dbReference type="InterPro" id="IPR044277">
    <property type="entry name" value="GIP1"/>
</dbReference>
<sequence>MIHAMQLLAAISTRPNYLGLLDMFNYFNLLPLRYMILLVIHRTEIEIKNIYTLIKADPPSASIITLLLLLLYSPPSIPRCHRFLSASHSFTMTTTGGGGDHKNTTTARVSIPATARKLIQQVTKTLRYNHTDDFIYTTLTDSAMNPTETTRRLNMIHDIIEIAGKHSVEDVYTMLKECNLDANEAAQRLLYIDTFHVVKKKHDRRKTMVGDASQENKVTRGNLWRGDKGGRGAFYVSKVFEDVGGGRNVSSGKEYGVNNRLEKVLRPTLPSHIGKENNVDHVLNSCANVNGTPAVSNGSHNHKLSSELSAEVASSASDHVVVSSQNTKHICAVGTIKCEIVKRYDSNESNARTPAGVKSSAGQLETGTIPVIAEVADSDPKSIVAEKRKISESLKSLSLSTQNSSLVVSPVQDNQQPVELPNEPLKGNASEHTDLVTEEESELNASTPKLDVMTEKLTSCSNQAVIFPDHLQVPENYKCQFIFGSLDANPDDCKPTSVTESTQEDEVVKEHLLSNGNVSVIAQDGATQDNVLPSDDNISTDPSILKQEQTKVDIVPPPTSTGFQNLPVFQTPMDYSYGCLPPPMGPHFVQVDIPELQNGNSQVVSAVGQTPVTQPSIVSQSSIALSPPVFPYYRPYPSYIPYNPYFYLSQNAHMLNHGVFPQPPSPTTNIHHMLAAAAGGVKLPTPSQNKQGSNEDITTSETKVNNIVSTVQQLQGEDLQAWAHASVHDLPTLMPNYFYHIPQPHHMAAFQQSQAGALYHSSQIMTPQPNMQPPFMYQSQSIGGTGEPMVQPSASYHQHQHAPQVNLNDTSVVNTGTS</sequence>
<accession>A0AAD8LIM7</accession>
<organism evidence="3 4">
    <name type="scientific">Tagetes erecta</name>
    <name type="common">African marigold</name>
    <dbReference type="NCBI Taxonomy" id="13708"/>
    <lineage>
        <taxon>Eukaryota</taxon>
        <taxon>Viridiplantae</taxon>
        <taxon>Streptophyta</taxon>
        <taxon>Embryophyta</taxon>
        <taxon>Tracheophyta</taxon>
        <taxon>Spermatophyta</taxon>
        <taxon>Magnoliopsida</taxon>
        <taxon>eudicotyledons</taxon>
        <taxon>Gunneridae</taxon>
        <taxon>Pentapetalae</taxon>
        <taxon>asterids</taxon>
        <taxon>campanulids</taxon>
        <taxon>Asterales</taxon>
        <taxon>Asteraceae</taxon>
        <taxon>Asteroideae</taxon>
        <taxon>Heliantheae alliance</taxon>
        <taxon>Tageteae</taxon>
        <taxon>Tagetes</taxon>
    </lineage>
</organism>
<dbReference type="Proteomes" id="UP001229421">
    <property type="component" value="Unassembled WGS sequence"/>
</dbReference>
<feature type="region of interest" description="Disordered" evidence="1">
    <location>
        <begin position="782"/>
        <end position="818"/>
    </location>
</feature>
<dbReference type="InterPro" id="IPR009060">
    <property type="entry name" value="UBA-like_sf"/>
</dbReference>
<dbReference type="PANTHER" id="PTHR46775:SF7">
    <property type="entry name" value="GBF-INTERACTING PROTEIN"/>
    <property type="match status" value="1"/>
</dbReference>
<evidence type="ECO:0000313" key="3">
    <source>
        <dbReference type="EMBL" id="KAK1440198.1"/>
    </source>
</evidence>
<feature type="compositionally biased region" description="Polar residues" evidence="1">
    <location>
        <begin position="407"/>
        <end position="417"/>
    </location>
</feature>
<dbReference type="GO" id="GO:0051082">
    <property type="term" value="F:unfolded protein binding"/>
    <property type="evidence" value="ECO:0007669"/>
    <property type="project" value="TreeGrafter"/>
</dbReference>
<keyword evidence="4" id="KW-1185">Reference proteome</keyword>
<dbReference type="Pfam" id="PF06972">
    <property type="entry name" value="GIP1_N"/>
    <property type="match status" value="1"/>
</dbReference>
<name>A0AAD8LIM7_TARER</name>
<evidence type="ECO:0000313" key="4">
    <source>
        <dbReference type="Proteomes" id="UP001229421"/>
    </source>
</evidence>
<feature type="domain" description="GBF-interacting protein 1 N-terminal" evidence="2">
    <location>
        <begin position="154"/>
        <end position="206"/>
    </location>
</feature>
<gene>
    <name evidence="3" type="ORF">QVD17_06023</name>
</gene>
<dbReference type="AlphaFoldDB" id="A0AAD8LIM7"/>